<protein>
    <submittedName>
        <fullName evidence="2">Uncharacterized protein</fullName>
    </submittedName>
</protein>
<name>A0A118K4J3_CYNCS</name>
<evidence type="ECO:0000313" key="3">
    <source>
        <dbReference type="Proteomes" id="UP000243975"/>
    </source>
</evidence>
<evidence type="ECO:0000313" key="2">
    <source>
        <dbReference type="EMBL" id="KVI07605.1"/>
    </source>
</evidence>
<dbReference type="PANTHER" id="PTHR33566">
    <property type="entry name" value="EN/SPM-LIKE TRANSPOSON-RELATED"/>
    <property type="match status" value="1"/>
</dbReference>
<keyword evidence="3" id="KW-1185">Reference proteome</keyword>
<feature type="region of interest" description="Disordered" evidence="1">
    <location>
        <begin position="427"/>
        <end position="456"/>
    </location>
</feature>
<dbReference type="EMBL" id="LEKV01001501">
    <property type="protein sequence ID" value="KVI07605.1"/>
    <property type="molecule type" value="Genomic_DNA"/>
</dbReference>
<sequence length="456" mass="51417">MDSPSHKALMAQTQTLMMPMNEEGAETLSSLALIDLNTAAKDPMEIIGSFFRGDSLLFSSKKVEDDIESQGKKILQHEDNIKYFKNLIRKSLDPLIAQMQASLGNHPYRTKHMSEGHVHHLITRLEETVEHILQHDDKSAAAVICDLTRRYHQANPPPAPVAPILSDVLGVLATLGTVDDINLSTVLSEYLGLDTMLALVCKTYDGVKTLETYDEEGLINRTTGLYGLGASIGRNLEGRFHVICLEQLMPYGGEFMTNDPQRRLALIKPKLPNGESPAGFIAFAVNMIYIDSDYLSFVTENGHGLRETLYYKLLSHLQVYRTRKDMMQALPCISTGAISLDGGIIRRPHAMFSLGSTRKELDVSFGVCCGDDCFPSEQYIERENKIKKLKWKKERMMSDMEREEALLAHEKHKFEVKKEELLKFMAQQSLDQMQQQQQQQQQQQEEEGGEGRSTCS</sequence>
<dbReference type="AlphaFoldDB" id="A0A118K4J3"/>
<accession>A0A118K4J3</accession>
<dbReference type="Proteomes" id="UP000243975">
    <property type="component" value="Unassembled WGS sequence"/>
</dbReference>
<organism evidence="2 3">
    <name type="scientific">Cynara cardunculus var. scolymus</name>
    <name type="common">Globe artichoke</name>
    <name type="synonym">Cynara scolymus</name>
    <dbReference type="NCBI Taxonomy" id="59895"/>
    <lineage>
        <taxon>Eukaryota</taxon>
        <taxon>Viridiplantae</taxon>
        <taxon>Streptophyta</taxon>
        <taxon>Embryophyta</taxon>
        <taxon>Tracheophyta</taxon>
        <taxon>Spermatophyta</taxon>
        <taxon>Magnoliopsida</taxon>
        <taxon>eudicotyledons</taxon>
        <taxon>Gunneridae</taxon>
        <taxon>Pentapetalae</taxon>
        <taxon>asterids</taxon>
        <taxon>campanulids</taxon>
        <taxon>Asterales</taxon>
        <taxon>Asteraceae</taxon>
        <taxon>Carduoideae</taxon>
        <taxon>Cardueae</taxon>
        <taxon>Carduinae</taxon>
        <taxon>Cynara</taxon>
    </lineage>
</organism>
<comment type="caution">
    <text evidence="2">The sequence shown here is derived from an EMBL/GenBank/DDBJ whole genome shotgun (WGS) entry which is preliminary data.</text>
</comment>
<reference evidence="2 3" key="1">
    <citation type="journal article" date="2016" name="Sci. Rep.">
        <title>The genome sequence of the outbreeding globe artichoke constructed de novo incorporating a phase-aware low-pass sequencing strategy of F1 progeny.</title>
        <authorList>
            <person name="Scaglione D."/>
            <person name="Reyes-Chin-Wo S."/>
            <person name="Acquadro A."/>
            <person name="Froenicke L."/>
            <person name="Portis E."/>
            <person name="Beitel C."/>
            <person name="Tirone M."/>
            <person name="Mauro R."/>
            <person name="Lo Monaco A."/>
            <person name="Mauromicale G."/>
            <person name="Faccioli P."/>
            <person name="Cattivelli L."/>
            <person name="Rieseberg L."/>
            <person name="Michelmore R."/>
            <person name="Lanteri S."/>
        </authorList>
    </citation>
    <scope>NUCLEOTIDE SEQUENCE [LARGE SCALE GENOMIC DNA]</scope>
    <source>
        <strain evidence="2">2C</strain>
    </source>
</reference>
<dbReference type="STRING" id="59895.A0A118K4J3"/>
<gene>
    <name evidence="2" type="ORF">Ccrd_014042</name>
</gene>
<dbReference type="PANTHER" id="PTHR33566:SF6">
    <property type="entry name" value="PROTEIN DEFECTIVE IN MERISTEM SILENCING 3"/>
    <property type="match status" value="1"/>
</dbReference>
<dbReference type="Gramene" id="KVI07605">
    <property type="protein sequence ID" value="KVI07605"/>
    <property type="gene ID" value="Ccrd_014042"/>
</dbReference>
<evidence type="ECO:0000256" key="1">
    <source>
        <dbReference type="SAM" id="MobiDB-lite"/>
    </source>
</evidence>
<proteinExistence type="predicted"/>
<feature type="compositionally biased region" description="Low complexity" evidence="1">
    <location>
        <begin position="427"/>
        <end position="443"/>
    </location>
</feature>